<feature type="compositionally biased region" description="Polar residues" evidence="1">
    <location>
        <begin position="318"/>
        <end position="329"/>
    </location>
</feature>
<evidence type="ECO:0000256" key="1">
    <source>
        <dbReference type="SAM" id="MobiDB-lite"/>
    </source>
</evidence>
<comment type="caution">
    <text evidence="2">The sequence shown here is derived from an EMBL/GenBank/DDBJ whole genome shotgun (WGS) entry which is preliminary data.</text>
</comment>
<organism evidence="2 3">
    <name type="scientific">Hortaea werneckii</name>
    <name type="common">Black yeast</name>
    <name type="synonym">Cladosporium werneckii</name>
    <dbReference type="NCBI Taxonomy" id="91943"/>
    <lineage>
        <taxon>Eukaryota</taxon>
        <taxon>Fungi</taxon>
        <taxon>Dikarya</taxon>
        <taxon>Ascomycota</taxon>
        <taxon>Pezizomycotina</taxon>
        <taxon>Dothideomycetes</taxon>
        <taxon>Dothideomycetidae</taxon>
        <taxon>Mycosphaerellales</taxon>
        <taxon>Teratosphaeriaceae</taxon>
        <taxon>Hortaea</taxon>
    </lineage>
</organism>
<feature type="compositionally biased region" description="Acidic residues" evidence="1">
    <location>
        <begin position="53"/>
        <end position="63"/>
    </location>
</feature>
<proteinExistence type="predicted"/>
<gene>
    <name evidence="2" type="ORF">D0862_00293</name>
</gene>
<feature type="compositionally biased region" description="Polar residues" evidence="1">
    <location>
        <begin position="84"/>
        <end position="95"/>
    </location>
</feature>
<evidence type="ECO:0000313" key="3">
    <source>
        <dbReference type="Proteomes" id="UP000281468"/>
    </source>
</evidence>
<dbReference type="PRINTS" id="PR00929">
    <property type="entry name" value="ATHOOK"/>
</dbReference>
<dbReference type="SMART" id="SM00384">
    <property type="entry name" value="AT_hook"/>
    <property type="match status" value="3"/>
</dbReference>
<feature type="compositionally biased region" description="Basic and acidic residues" evidence="1">
    <location>
        <begin position="96"/>
        <end position="105"/>
    </location>
</feature>
<feature type="compositionally biased region" description="Basic and acidic residues" evidence="1">
    <location>
        <begin position="496"/>
        <end position="511"/>
    </location>
</feature>
<accession>A0A3M7HZB1</accession>
<feature type="compositionally biased region" description="Polar residues" evidence="1">
    <location>
        <begin position="842"/>
        <end position="851"/>
    </location>
</feature>
<evidence type="ECO:0000313" key="2">
    <source>
        <dbReference type="EMBL" id="RMZ18499.1"/>
    </source>
</evidence>
<feature type="region of interest" description="Disordered" evidence="1">
    <location>
        <begin position="40"/>
        <end position="910"/>
    </location>
</feature>
<name>A0A3M7HZB1_HORWE</name>
<feature type="compositionally biased region" description="Polar residues" evidence="1">
    <location>
        <begin position="229"/>
        <end position="243"/>
    </location>
</feature>
<feature type="compositionally biased region" description="Polar residues" evidence="1">
    <location>
        <begin position="640"/>
        <end position="656"/>
    </location>
</feature>
<protein>
    <submittedName>
        <fullName evidence="2">Uncharacterized protein</fullName>
    </submittedName>
</protein>
<feature type="compositionally biased region" description="Polar residues" evidence="1">
    <location>
        <begin position="270"/>
        <end position="280"/>
    </location>
</feature>
<feature type="compositionally biased region" description="Basic and acidic residues" evidence="1">
    <location>
        <begin position="579"/>
        <end position="589"/>
    </location>
</feature>
<feature type="compositionally biased region" description="Basic residues" evidence="1">
    <location>
        <begin position="694"/>
        <end position="703"/>
    </location>
</feature>
<reference evidence="2 3" key="1">
    <citation type="journal article" date="2018" name="BMC Genomics">
        <title>Genomic evidence for intraspecific hybridization in a clonal and extremely halotolerant yeast.</title>
        <authorList>
            <person name="Gostincar C."/>
            <person name="Stajich J.E."/>
            <person name="Zupancic J."/>
            <person name="Zalar P."/>
            <person name="Gunde-Cimerman N."/>
        </authorList>
    </citation>
    <scope>NUCLEOTIDE SEQUENCE [LARGE SCALE GENOMIC DNA]</scope>
    <source>
        <strain evidence="2 3">EXF-171</strain>
    </source>
</reference>
<feature type="compositionally biased region" description="Basic and acidic residues" evidence="1">
    <location>
        <begin position="355"/>
        <end position="367"/>
    </location>
</feature>
<feature type="compositionally biased region" description="Basic and acidic residues" evidence="1">
    <location>
        <begin position="285"/>
        <end position="315"/>
    </location>
</feature>
<sequence>MDPVFCNEAPNTEGASRRVAPLQYASQLQPRYYLHLDITSETEHGTMPPAIADSDDDGDELMSDDDKAPSVLPGNNDVPALDGSGTNEQSTGSTERLQRNIRSAERALISPDNKAVPHAEYNASPTFQSGEAVKRRHTSVPGADLSASSPGAVKRRKTIKTYGSKRPSVSMPADDSTFASFRHDTETAKSSHSARYSEHSGGNGSSSLPRESLQADFLNHEPNEMFKDSGSTAIDNESSQQRMVAQALSDRKGPSTSVTKLLESDEDKSSSFPWTASAQTPAGKKTTEERTDVHEEAGRDLKSSGGKMEDREYDHASFQATSHRASQQDIQDRAESTATMPRAEDPSAPENVPPLEKHDAEPQREAITEPSWPEIIAKVREQQPSERQATMRAPRSSPIVQINTAVAVEPHQPVEPPSTSTQKTTRGHKKSVQNCDTDPPNSDDIAVGLPKERYKPRPSKRRSTAIHEEPVDYSVRPEKAAKLKRNKTSNASARMSMDHADAGETKAEKEQVGLSPEIEETQAEKIGKNRASGNDPVIQEPCANSQAEATSKIELDSKSGQSKSLVIHETQPEGPSSKPQDRSFEDEIRVNPTRKPTSASKKPSRAKTTLYEDHLDHDAAHRTPSLSQQQAHRKRAFKDITNQKSTPSPQYPQQSVVDHDAEEDELARDSNAPEPECAKNTSQASGGKYEHDKSIKKRGRGRPPKQTPTQRDRSMGKASDASEAEENVGGTSGSDDEGPPPKKKPRGRPPKKGKGAPIGSIGEKQDHGDEGEAIDVNDSERKEEAWSGKKGQGRPPRVVAAQSEQEKQSTVAGEPAEQSPHAPNGPGDTEKGLEEPLPNPSEARTQAKQAPTPSPEKSAAGKSTPPPNRASPTSHSPIKSNSKVPYRVGLSKRQKIPSLLRTMRPPKRRT</sequence>
<feature type="compositionally biased region" description="Basic and acidic residues" evidence="1">
    <location>
        <begin position="218"/>
        <end position="227"/>
    </location>
</feature>
<dbReference type="AlphaFoldDB" id="A0A3M7HZB1"/>
<dbReference type="GO" id="GO:0003677">
    <property type="term" value="F:DNA binding"/>
    <property type="evidence" value="ECO:0007669"/>
    <property type="project" value="InterPro"/>
</dbReference>
<feature type="compositionally biased region" description="Basic and acidic residues" evidence="1">
    <location>
        <begin position="465"/>
        <end position="481"/>
    </location>
</feature>
<dbReference type="InterPro" id="IPR017956">
    <property type="entry name" value="AT_hook_DNA-bd_motif"/>
</dbReference>
<feature type="compositionally biased region" description="Basic and acidic residues" evidence="1">
    <location>
        <begin position="778"/>
        <end position="787"/>
    </location>
</feature>
<feature type="compositionally biased region" description="Basic residues" evidence="1">
    <location>
        <begin position="741"/>
        <end position="754"/>
    </location>
</feature>
<feature type="compositionally biased region" description="Polar residues" evidence="1">
    <location>
        <begin position="870"/>
        <end position="883"/>
    </location>
</feature>
<feature type="compositionally biased region" description="Basic and acidic residues" evidence="1">
    <location>
        <begin position="610"/>
        <end position="621"/>
    </location>
</feature>
<dbReference type="EMBL" id="QWIQ01000003">
    <property type="protein sequence ID" value="RMZ18499.1"/>
    <property type="molecule type" value="Genomic_DNA"/>
</dbReference>
<dbReference type="Proteomes" id="UP000281468">
    <property type="component" value="Unassembled WGS sequence"/>
</dbReference>